<gene>
    <name evidence="2" type="primary">casA</name>
    <name evidence="2" type="ORF">FF041_03030</name>
</gene>
<dbReference type="Proteomes" id="UP000419138">
    <property type="component" value="Unassembled WGS sequence"/>
</dbReference>
<sequence>MYARWPRFLEERVRGAPGFASLIPRRSSRRRRGRVTFDLLREPWLPVLPLDSDHITQVSLVDLVLNAHRHRRLVGSSPTMTAALHRLVLALLHRAFTPDDDDWDELWMADPAHLLDEEDEFRRRLDRYVERTEPRFDLFDAHRPFLQCPDLARRPSWNPAKDAEPHQSTAVLVAPWATGNNRTLFDHTTATERPELSPAEAARWLVTLQAYDTGGQKTGYEKSPASSQTSLGSYFGCALLEGDTLRRTLLLNLVAYRPDEGRPTGTGPADRPAWEDDEVHRPDPGPPRPPRGLTDALTWPSRRVLLFRGREAAGASVVGVLRTPGTRLDGDLSQDVEPMAAFRERWISDSKPARTVPVRLEGVRGVWQYTQELLLPEVARWSRSGRKYQGKAGEKKLASKNKLVPSLVPGAEPARLRPLAVSRVDGSHVIPDSTVFTLRVFGQELGKNGGNIVAWYEEEVPAPVALMRARDRRIGYVIGEAVAYADNLGNALRVMETTYRQSFAPPSSGRRGKPSAALRRAALEIDFWPRVAEPFNELVRRLGVSVGSDAEIEQAATEWADVVHGTAGRAARRWAEDVGRRDRELLAAGESYTHYLRAATWLRDRHRENLAQYTEVS</sequence>
<protein>
    <submittedName>
        <fullName evidence="2">Type I-E CRISPR-associated protein Cse1/CasA</fullName>
    </submittedName>
</protein>
<dbReference type="InterPro" id="IPR013381">
    <property type="entry name" value="CRISPR-assoc_prot_Cse1"/>
</dbReference>
<dbReference type="OrthoDB" id="3187690at2"/>
<proteinExistence type="predicted"/>
<keyword evidence="3" id="KW-1185">Reference proteome</keyword>
<dbReference type="AlphaFoldDB" id="A0A646KAF6"/>
<reference evidence="2 3" key="1">
    <citation type="submission" date="2019-05" db="EMBL/GenBank/DDBJ databases">
        <title>Comparative genomics and metabolomics analyses of clavulanic acid producing Streptomyces species provides insight into specialized metabolism and evolution of beta-lactam biosynthetic gene clusters.</title>
        <authorList>
            <person name="Moore M.A."/>
            <person name="Cruz-Morales P."/>
            <person name="Barona Gomez F."/>
            <person name="Kapil T."/>
        </authorList>
    </citation>
    <scope>NUCLEOTIDE SEQUENCE [LARGE SCALE GENOMIC DNA]</scope>
    <source>
        <strain evidence="2 3">NRRL 5741</strain>
    </source>
</reference>
<evidence type="ECO:0000256" key="1">
    <source>
        <dbReference type="SAM" id="MobiDB-lite"/>
    </source>
</evidence>
<name>A0A646KAF6_STRJU</name>
<comment type="caution">
    <text evidence="2">The sequence shown here is derived from an EMBL/GenBank/DDBJ whole genome shotgun (WGS) entry which is preliminary data.</text>
</comment>
<dbReference type="EMBL" id="VCLA01000023">
    <property type="protein sequence ID" value="MQS99208.1"/>
    <property type="molecule type" value="Genomic_DNA"/>
</dbReference>
<feature type="compositionally biased region" description="Basic and acidic residues" evidence="1">
    <location>
        <begin position="272"/>
        <end position="283"/>
    </location>
</feature>
<evidence type="ECO:0000313" key="2">
    <source>
        <dbReference type="EMBL" id="MQS99208.1"/>
    </source>
</evidence>
<dbReference type="Pfam" id="PF09481">
    <property type="entry name" value="CRISPR_Cse1"/>
    <property type="match status" value="1"/>
</dbReference>
<evidence type="ECO:0000313" key="3">
    <source>
        <dbReference type="Proteomes" id="UP000419138"/>
    </source>
</evidence>
<organism evidence="2 3">
    <name type="scientific">Streptomyces jumonjinensis</name>
    <dbReference type="NCBI Taxonomy" id="1945"/>
    <lineage>
        <taxon>Bacteria</taxon>
        <taxon>Bacillati</taxon>
        <taxon>Actinomycetota</taxon>
        <taxon>Actinomycetes</taxon>
        <taxon>Kitasatosporales</taxon>
        <taxon>Streptomycetaceae</taxon>
        <taxon>Streptomyces</taxon>
    </lineage>
</organism>
<dbReference type="NCBIfam" id="TIGR02547">
    <property type="entry name" value="casA_cse1"/>
    <property type="match status" value="1"/>
</dbReference>
<accession>A0A646KAF6</accession>
<feature type="region of interest" description="Disordered" evidence="1">
    <location>
        <begin position="258"/>
        <end position="295"/>
    </location>
</feature>
<dbReference type="Gene3D" id="1.10.132.100">
    <property type="match status" value="1"/>
</dbReference>